<dbReference type="NCBIfam" id="TIGR00756">
    <property type="entry name" value="PPR"/>
    <property type="match status" value="1"/>
</dbReference>
<evidence type="ECO:0000313" key="4">
    <source>
        <dbReference type="Proteomes" id="UP001211065"/>
    </source>
</evidence>
<sequence length="801" mass="94774">MKEYIKLDKSSISLHHLEKLIMNTKNDDLIFTIYKDYLKNNKLNLQLRNKTFLLLFKKFLLNKKKDSKLIEIEKEKKLRTVLADLQFFGLKMDLINLTYLLKFYFLIKDFAKVNQILHQMKKLDLNLDVKFYNTILKGFIQIQSKGHFYKTVQSIFQLLYKNKRNLTKNETEFSKFKINKYTLTLLVDGYMKFKDVESALCVFQILTGKFDIPITVNLNNFIHKFNLRVNDGENLRVNDGEIAQKNSSTSETNKSKFDISSLNFDLLEDDVTTHTAIINGLAKNRSVLSAQVWFNYMLREAVEPTTITITSLINFNAKQNHLAEADEYYEKMGLLYNLKPDIASLNALLGGYAVAGKYKEMMGLLKKFEKSLDQVTFAVLVKAFVKRGDFQATVDIYDWMISKNILPNQHIFNVILRRFCHIGVESDIYENQIYKPESPLIALSVNKFYTDYKKYVSVNDPKPSLEIYDMFISYYTSKFFKPDIKNISKGYQIFFDLIKDGLIPDKNVVLKLFYRSSRTLGWFTSVKKFFEILKNFKKLNTNNADLCVGVEKLFLTAFFSSFLQNFGESNKCYENENFSHLTENKDIVIEEKREVADDIPFEDSDDHKDAFEEWLKDLIEKNMTVVKENSAKRLDPELHQATSTSKKYTYITKNSEVFINKKFKTAYFYKTGEFHIFIPAQKLVYFHPVIKKFQIYNSKLNNEEFFFSILENKFKYLVQCNRFKRMFKKLSKEKIMEKYGKKENMFDEFLFILVRYCELEGRFQLKDKILDSEVVKKNFCFRDDIYLKWIEMRLDFIDEIK</sequence>
<evidence type="ECO:0008006" key="5">
    <source>
        <dbReference type="Google" id="ProtNLM"/>
    </source>
</evidence>
<accession>A0AAD5TYV4</accession>
<dbReference type="EMBL" id="JADGJW010000561">
    <property type="protein sequence ID" value="KAJ3215191.1"/>
    <property type="molecule type" value="Genomic_DNA"/>
</dbReference>
<evidence type="ECO:0000313" key="3">
    <source>
        <dbReference type="EMBL" id="KAJ3215191.1"/>
    </source>
</evidence>
<dbReference type="PROSITE" id="PS51375">
    <property type="entry name" value="PPR"/>
    <property type="match status" value="2"/>
</dbReference>
<reference evidence="3" key="1">
    <citation type="submission" date="2020-05" db="EMBL/GenBank/DDBJ databases">
        <title>Phylogenomic resolution of chytrid fungi.</title>
        <authorList>
            <person name="Stajich J.E."/>
            <person name="Amses K."/>
            <person name="Simmons R."/>
            <person name="Seto K."/>
            <person name="Myers J."/>
            <person name="Bonds A."/>
            <person name="Quandt C.A."/>
            <person name="Barry K."/>
            <person name="Liu P."/>
            <person name="Grigoriev I."/>
            <person name="Longcore J.E."/>
            <person name="James T.Y."/>
        </authorList>
    </citation>
    <scope>NUCLEOTIDE SEQUENCE</scope>
    <source>
        <strain evidence="3">JEL0476</strain>
    </source>
</reference>
<name>A0AAD5TYV4_9FUNG</name>
<evidence type="ECO:0000256" key="1">
    <source>
        <dbReference type="ARBA" id="ARBA00007626"/>
    </source>
</evidence>
<dbReference type="AlphaFoldDB" id="A0AAD5TYV4"/>
<dbReference type="Pfam" id="PF13041">
    <property type="entry name" value="PPR_2"/>
    <property type="match status" value="1"/>
</dbReference>
<protein>
    <recommendedName>
        <fullName evidence="5">Pentatricopeptide repeat-containing protein</fullName>
    </recommendedName>
</protein>
<dbReference type="Gene3D" id="1.25.40.10">
    <property type="entry name" value="Tetratricopeptide repeat domain"/>
    <property type="match status" value="3"/>
</dbReference>
<dbReference type="InterPro" id="IPR002885">
    <property type="entry name" value="PPR_rpt"/>
</dbReference>
<feature type="repeat" description="PPR" evidence="2">
    <location>
        <begin position="373"/>
        <end position="407"/>
    </location>
</feature>
<dbReference type="InterPro" id="IPR050872">
    <property type="entry name" value="PPR_P_subfamily"/>
</dbReference>
<dbReference type="Pfam" id="PF13812">
    <property type="entry name" value="PPR_3"/>
    <property type="match status" value="1"/>
</dbReference>
<gene>
    <name evidence="3" type="ORF">HK099_006484</name>
</gene>
<dbReference type="InterPro" id="IPR011990">
    <property type="entry name" value="TPR-like_helical_dom_sf"/>
</dbReference>
<comment type="caution">
    <text evidence="3">The sequence shown here is derived from an EMBL/GenBank/DDBJ whole genome shotgun (WGS) entry which is preliminary data.</text>
</comment>
<evidence type="ECO:0000256" key="2">
    <source>
        <dbReference type="PROSITE-ProRule" id="PRU00708"/>
    </source>
</evidence>
<dbReference type="Proteomes" id="UP001211065">
    <property type="component" value="Unassembled WGS sequence"/>
</dbReference>
<organism evidence="3 4">
    <name type="scientific">Clydaea vesicula</name>
    <dbReference type="NCBI Taxonomy" id="447962"/>
    <lineage>
        <taxon>Eukaryota</taxon>
        <taxon>Fungi</taxon>
        <taxon>Fungi incertae sedis</taxon>
        <taxon>Chytridiomycota</taxon>
        <taxon>Chytridiomycota incertae sedis</taxon>
        <taxon>Chytridiomycetes</taxon>
        <taxon>Lobulomycetales</taxon>
        <taxon>Lobulomycetaceae</taxon>
        <taxon>Clydaea</taxon>
    </lineage>
</organism>
<dbReference type="PANTHER" id="PTHR46128">
    <property type="entry name" value="MITOCHONDRIAL GROUP I INTRON SPLICING FACTOR CCM1"/>
    <property type="match status" value="1"/>
</dbReference>
<dbReference type="Pfam" id="PF01535">
    <property type="entry name" value="PPR"/>
    <property type="match status" value="2"/>
</dbReference>
<keyword evidence="4" id="KW-1185">Reference proteome</keyword>
<feature type="repeat" description="PPR" evidence="2">
    <location>
        <begin position="270"/>
        <end position="304"/>
    </location>
</feature>
<proteinExistence type="inferred from homology"/>
<dbReference type="PANTHER" id="PTHR46128:SF211">
    <property type="entry name" value="PENTACOTRIPEPTIDE-REPEAT REGION OF PRORP DOMAIN-CONTAINING PROTEIN"/>
    <property type="match status" value="1"/>
</dbReference>
<comment type="similarity">
    <text evidence="1">Belongs to the PPR family. P subfamily.</text>
</comment>